<accession>A0A0N5B0Y4</accession>
<reference evidence="2" key="1">
    <citation type="submission" date="2017-02" db="UniProtKB">
        <authorList>
            <consortium name="WormBaseParasite"/>
        </authorList>
    </citation>
    <scope>IDENTIFICATION</scope>
</reference>
<name>A0A0N5B0Y4_9BILA</name>
<evidence type="ECO:0000313" key="2">
    <source>
        <dbReference type="WBParaSite" id="SMUV_0001093601-mRNA-1"/>
    </source>
</evidence>
<dbReference type="Proteomes" id="UP000046393">
    <property type="component" value="Unplaced"/>
</dbReference>
<proteinExistence type="predicted"/>
<sequence length="205" mass="23208">CLGDCLNNITFIKKIFLSIKILLNRSKYLGLLYDETQFTNPLSSEYTFDDNIGDKTADYNDIYDEYIPVLPGFNVHKNGVDIGFTKVMYIFVYNKLCTIISVIPKRPPQFWPILIRLLLDSLSEIGICSGFNTLIQTEQFVPGPTFGCRVLTPEHDGIASNTTNPSCLLKEPGISADNKCRCTYEITERDDRGCALNYVYTCTPR</sequence>
<keyword evidence="1" id="KW-1185">Reference proteome</keyword>
<protein>
    <submittedName>
        <fullName evidence="2">VWFD domain-containing protein</fullName>
    </submittedName>
</protein>
<dbReference type="AlphaFoldDB" id="A0A0N5B0Y4"/>
<evidence type="ECO:0000313" key="1">
    <source>
        <dbReference type="Proteomes" id="UP000046393"/>
    </source>
</evidence>
<dbReference type="WBParaSite" id="SMUV_0001093601-mRNA-1">
    <property type="protein sequence ID" value="SMUV_0001093601-mRNA-1"/>
    <property type="gene ID" value="SMUV_0001093601"/>
</dbReference>
<organism evidence="1 2">
    <name type="scientific">Syphacia muris</name>
    <dbReference type="NCBI Taxonomy" id="451379"/>
    <lineage>
        <taxon>Eukaryota</taxon>
        <taxon>Metazoa</taxon>
        <taxon>Ecdysozoa</taxon>
        <taxon>Nematoda</taxon>
        <taxon>Chromadorea</taxon>
        <taxon>Rhabditida</taxon>
        <taxon>Spirurina</taxon>
        <taxon>Oxyuridomorpha</taxon>
        <taxon>Oxyuroidea</taxon>
        <taxon>Oxyuridae</taxon>
        <taxon>Syphacia</taxon>
    </lineage>
</organism>
<dbReference type="STRING" id="451379.A0A0N5B0Y4"/>